<proteinExistence type="predicted"/>
<evidence type="ECO:0008006" key="3">
    <source>
        <dbReference type="Google" id="ProtNLM"/>
    </source>
</evidence>
<gene>
    <name evidence="1" type="ORF">BDA99DRAFT_531332</name>
</gene>
<dbReference type="PANTHER" id="PTHR35871">
    <property type="entry name" value="EXPRESSED PROTEIN"/>
    <property type="match status" value="1"/>
</dbReference>
<protein>
    <recommendedName>
        <fullName evidence="3">Transposase</fullName>
    </recommendedName>
</protein>
<reference evidence="1" key="1">
    <citation type="journal article" date="2022" name="IScience">
        <title>Evolution of zygomycete secretomes and the origins of terrestrial fungal ecologies.</title>
        <authorList>
            <person name="Chang Y."/>
            <person name="Wang Y."/>
            <person name="Mondo S."/>
            <person name="Ahrendt S."/>
            <person name="Andreopoulos W."/>
            <person name="Barry K."/>
            <person name="Beard J."/>
            <person name="Benny G.L."/>
            <person name="Blankenship S."/>
            <person name="Bonito G."/>
            <person name="Cuomo C."/>
            <person name="Desiro A."/>
            <person name="Gervers K.A."/>
            <person name="Hundley H."/>
            <person name="Kuo A."/>
            <person name="LaButti K."/>
            <person name="Lang B.F."/>
            <person name="Lipzen A."/>
            <person name="O'Donnell K."/>
            <person name="Pangilinan J."/>
            <person name="Reynolds N."/>
            <person name="Sandor L."/>
            <person name="Smith M.E."/>
            <person name="Tsang A."/>
            <person name="Grigoriev I.V."/>
            <person name="Stajich J.E."/>
            <person name="Spatafora J.W."/>
        </authorList>
    </citation>
    <scope>NUCLEOTIDE SEQUENCE</scope>
    <source>
        <strain evidence="1">RSA 2281</strain>
    </source>
</reference>
<reference evidence="1" key="2">
    <citation type="submission" date="2023-02" db="EMBL/GenBank/DDBJ databases">
        <authorList>
            <consortium name="DOE Joint Genome Institute"/>
            <person name="Mondo S.J."/>
            <person name="Chang Y."/>
            <person name="Wang Y."/>
            <person name="Ahrendt S."/>
            <person name="Andreopoulos W."/>
            <person name="Barry K."/>
            <person name="Beard J."/>
            <person name="Benny G.L."/>
            <person name="Blankenship S."/>
            <person name="Bonito G."/>
            <person name="Cuomo C."/>
            <person name="Desiro A."/>
            <person name="Gervers K.A."/>
            <person name="Hundley H."/>
            <person name="Kuo A."/>
            <person name="LaButti K."/>
            <person name="Lang B.F."/>
            <person name="Lipzen A."/>
            <person name="O'Donnell K."/>
            <person name="Pangilinan J."/>
            <person name="Reynolds N."/>
            <person name="Sandor L."/>
            <person name="Smith M.W."/>
            <person name="Tsang A."/>
            <person name="Grigoriev I.V."/>
            <person name="Stajich J.E."/>
            <person name="Spatafora J.W."/>
        </authorList>
    </citation>
    <scope>NUCLEOTIDE SEQUENCE</scope>
    <source>
        <strain evidence="1">RSA 2281</strain>
    </source>
</reference>
<dbReference type="PANTHER" id="PTHR35871:SF1">
    <property type="entry name" value="CXC1-LIKE CYSTEINE CLUSTER ASSOCIATED WITH KDZ TRANSPOSASES DOMAIN-CONTAINING PROTEIN"/>
    <property type="match status" value="1"/>
</dbReference>
<evidence type="ECO:0000313" key="2">
    <source>
        <dbReference type="Proteomes" id="UP001209540"/>
    </source>
</evidence>
<sequence length="252" mass="29314">MEASEQLSRVMWQRKERFAQRIREWVNEYLGTRSLTPSKRGVHVKTASILRYLKIWGLKTSKKTDSIYIDEHERLDVVEYRKGWADRMFDYKKTMVQYDEYEEAQDRPKVLVAHDETYFYANDSKRTLYLATDETIIRKKEKVVLLCSVHLGTHAMVFPHARRLFLMLSMMAKQLQSAVEYSNTLHPNCTGVFCFDQSSNHSAMLYDALNAHRMNMGLGGKRIISCDSGYYNADGQWISQSMVDANGVPRGL</sequence>
<accession>A0AAD5KC44</accession>
<comment type="caution">
    <text evidence="1">The sequence shown here is derived from an EMBL/GenBank/DDBJ whole genome shotgun (WGS) entry which is preliminary data.</text>
</comment>
<evidence type="ECO:0000313" key="1">
    <source>
        <dbReference type="EMBL" id="KAI9278585.1"/>
    </source>
</evidence>
<dbReference type="Proteomes" id="UP001209540">
    <property type="component" value="Unassembled WGS sequence"/>
</dbReference>
<dbReference type="EMBL" id="JAIXMP010000001">
    <property type="protein sequence ID" value="KAI9278585.1"/>
    <property type="molecule type" value="Genomic_DNA"/>
</dbReference>
<organism evidence="1 2">
    <name type="scientific">Phascolomyces articulosus</name>
    <dbReference type="NCBI Taxonomy" id="60185"/>
    <lineage>
        <taxon>Eukaryota</taxon>
        <taxon>Fungi</taxon>
        <taxon>Fungi incertae sedis</taxon>
        <taxon>Mucoromycota</taxon>
        <taxon>Mucoromycotina</taxon>
        <taxon>Mucoromycetes</taxon>
        <taxon>Mucorales</taxon>
        <taxon>Lichtheimiaceae</taxon>
        <taxon>Phascolomyces</taxon>
    </lineage>
</organism>
<dbReference type="AlphaFoldDB" id="A0AAD5KC44"/>
<name>A0AAD5KC44_9FUNG</name>
<keyword evidence="2" id="KW-1185">Reference proteome</keyword>